<gene>
    <name evidence="2" type="ORF">BU23DRAFT_101946</name>
</gene>
<dbReference type="EMBL" id="ML976657">
    <property type="protein sequence ID" value="KAF1979633.1"/>
    <property type="molecule type" value="Genomic_DNA"/>
</dbReference>
<dbReference type="OrthoDB" id="2157530at2759"/>
<organism evidence="2 3">
    <name type="scientific">Bimuria novae-zelandiae CBS 107.79</name>
    <dbReference type="NCBI Taxonomy" id="1447943"/>
    <lineage>
        <taxon>Eukaryota</taxon>
        <taxon>Fungi</taxon>
        <taxon>Dikarya</taxon>
        <taxon>Ascomycota</taxon>
        <taxon>Pezizomycotina</taxon>
        <taxon>Dothideomycetes</taxon>
        <taxon>Pleosporomycetidae</taxon>
        <taxon>Pleosporales</taxon>
        <taxon>Massarineae</taxon>
        <taxon>Didymosphaeriaceae</taxon>
        <taxon>Bimuria</taxon>
    </lineage>
</organism>
<evidence type="ECO:0000313" key="2">
    <source>
        <dbReference type="EMBL" id="KAF1979633.1"/>
    </source>
</evidence>
<name>A0A6A5VPP3_9PLEO</name>
<dbReference type="AlphaFoldDB" id="A0A6A5VPP3"/>
<dbReference type="InterPro" id="IPR010730">
    <property type="entry name" value="HET"/>
</dbReference>
<dbReference type="Proteomes" id="UP000800036">
    <property type="component" value="Unassembled WGS sequence"/>
</dbReference>
<dbReference type="PANTHER" id="PTHR24148">
    <property type="entry name" value="ANKYRIN REPEAT DOMAIN-CONTAINING PROTEIN 39 HOMOLOG-RELATED"/>
    <property type="match status" value="1"/>
</dbReference>
<accession>A0A6A5VPP3</accession>
<proteinExistence type="predicted"/>
<evidence type="ECO:0000259" key="1">
    <source>
        <dbReference type="Pfam" id="PF06985"/>
    </source>
</evidence>
<dbReference type="Pfam" id="PF06985">
    <property type="entry name" value="HET"/>
    <property type="match status" value="1"/>
</dbReference>
<feature type="domain" description="Heterokaryon incompatibility" evidence="1">
    <location>
        <begin position="138"/>
        <end position="278"/>
    </location>
</feature>
<evidence type="ECO:0000313" key="3">
    <source>
        <dbReference type="Proteomes" id="UP000800036"/>
    </source>
</evidence>
<sequence length="903" mass="103446">MTRWHERSCTSPDVVVEDGGMPRCQSCEASCPSVGELITQQSTAGSSLRLPPDEPAGQMNLHWPPSVKYSGATERRVVASDTAKSPAIQEKTTTVSMLYGEALQSNELRLACLSAVSGRNAQIHVELEVYADDDHPEYECTSYTWGGEDNDNTKCRPIYMGTYWDVLLQTKNCHSMLQNIRPWRGVRMVWVDAICIDQSNMVERASQVAKMGQIYENCTRVIVYLGPDWTQSTRRFPVRQSLDSLQLSEHPAATSRSVFNLLDMLSRRYFSRVWVVQELLLSPRAIIRVGDTEFRADAEILLRMQEDFPTGWFDDCEAPWFQRLGQKSLTGSRSDDLYDLLRLTATSQASDPRDRVFGVIALAHSMALQKSFAPDYSLSFTHFFTGLFAHILQNDGRYWFLYRAGLASTRPGTKRGLPSWVPDCWRDQDWLRIISKRPTREKLVEHRKDMDRSTQPFAVSMTSRSHETIQKPKNTYFGIDSRTGALSVRLTHLFAFEEPLTMQVELAGANMYRFGSTSSRSGSWLVLISPELLKVQVNTDHLFLLEGGLLANCFSEPWTEYNPVVYLILRKEGTVPYRYSLVTSNVRLFTDHNFGDGTSQLEQMLPDLLRKSMQKGEIDAESWSLIGGLSVRTLAKVQYNVTTAMNSFTRMVSSLRYQYLPATLQTPHPEHLFLSRAWHSIFPGIQDPTELLKHTLLLCQAINMERDHNLSLLHGQNRESLLKSYFQYVGDQYQPMIEEASSEQLDDPSAYIQLTFSWHEWISRLREYYTIPESFGASTAPLEQRVLFEDPFRWNWRYESDKEWREADVPVRKGRYFLKKDRTLGRVFVRISRWRMLKMLGGTLQTACDALPLITKAYTPPLDSDSLLHMLENGPTEEQEYIGTPKYIGGVKIDGSRMMVNIV</sequence>
<keyword evidence="3" id="KW-1185">Reference proteome</keyword>
<dbReference type="PANTHER" id="PTHR24148:SF81">
    <property type="entry name" value="HETEROKARYON INCOMPATIBILITY DOMAIN-CONTAINING PROTEIN"/>
    <property type="match status" value="1"/>
</dbReference>
<protein>
    <recommendedName>
        <fullName evidence="1">Heterokaryon incompatibility domain-containing protein</fullName>
    </recommendedName>
</protein>
<dbReference type="InterPro" id="IPR052895">
    <property type="entry name" value="HetReg/Transcr_Mod"/>
</dbReference>
<reference evidence="2" key="1">
    <citation type="journal article" date="2020" name="Stud. Mycol.">
        <title>101 Dothideomycetes genomes: a test case for predicting lifestyles and emergence of pathogens.</title>
        <authorList>
            <person name="Haridas S."/>
            <person name="Albert R."/>
            <person name="Binder M."/>
            <person name="Bloem J."/>
            <person name="Labutti K."/>
            <person name="Salamov A."/>
            <person name="Andreopoulos B."/>
            <person name="Baker S."/>
            <person name="Barry K."/>
            <person name="Bills G."/>
            <person name="Bluhm B."/>
            <person name="Cannon C."/>
            <person name="Castanera R."/>
            <person name="Culley D."/>
            <person name="Daum C."/>
            <person name="Ezra D."/>
            <person name="Gonzalez J."/>
            <person name="Henrissat B."/>
            <person name="Kuo A."/>
            <person name="Liang C."/>
            <person name="Lipzen A."/>
            <person name="Lutzoni F."/>
            <person name="Magnuson J."/>
            <person name="Mondo S."/>
            <person name="Nolan M."/>
            <person name="Ohm R."/>
            <person name="Pangilinan J."/>
            <person name="Park H.-J."/>
            <person name="Ramirez L."/>
            <person name="Alfaro M."/>
            <person name="Sun H."/>
            <person name="Tritt A."/>
            <person name="Yoshinaga Y."/>
            <person name="Zwiers L.-H."/>
            <person name="Turgeon B."/>
            <person name="Goodwin S."/>
            <person name="Spatafora J."/>
            <person name="Crous P."/>
            <person name="Grigoriev I."/>
        </authorList>
    </citation>
    <scope>NUCLEOTIDE SEQUENCE</scope>
    <source>
        <strain evidence="2">CBS 107.79</strain>
    </source>
</reference>